<sequence>MYFVRSGASWTLIDTGWAKRGQRIKNAAETAFRAGTRPATVLLAHLHPDHSLRRRPGLYGPPYISTWRWPAARQSIAVLARLEPRVLAPGHGRPMVTGVASALRALSRAAPYRAGESASS</sequence>
<dbReference type="Pfam" id="PF00753">
    <property type="entry name" value="Lactamase_B"/>
    <property type="match status" value="1"/>
</dbReference>
<dbReference type="Gene3D" id="3.60.15.10">
    <property type="entry name" value="Ribonuclease Z/Hydroxyacylglutathione hydrolase-like"/>
    <property type="match status" value="1"/>
</dbReference>
<comment type="caution">
    <text evidence="2">The sequence shown here is derived from an EMBL/GenBank/DDBJ whole genome shotgun (WGS) entry which is preliminary data.</text>
</comment>
<keyword evidence="3" id="KW-1185">Reference proteome</keyword>
<feature type="domain" description="Metallo-beta-lactamase" evidence="1">
    <location>
        <begin position="2"/>
        <end position="50"/>
    </location>
</feature>
<dbReference type="EMBL" id="BOOH01000038">
    <property type="protein sequence ID" value="GIH78254.1"/>
    <property type="molecule type" value="Genomic_DNA"/>
</dbReference>
<proteinExistence type="predicted"/>
<name>A0A8J3RNL2_9ACTN</name>
<dbReference type="AlphaFoldDB" id="A0A8J3RNL2"/>
<protein>
    <recommendedName>
        <fullName evidence="1">Metallo-beta-lactamase domain-containing protein</fullName>
    </recommendedName>
</protein>
<organism evidence="2 3">
    <name type="scientific">Planobispora longispora</name>
    <dbReference type="NCBI Taxonomy" id="28887"/>
    <lineage>
        <taxon>Bacteria</taxon>
        <taxon>Bacillati</taxon>
        <taxon>Actinomycetota</taxon>
        <taxon>Actinomycetes</taxon>
        <taxon>Streptosporangiales</taxon>
        <taxon>Streptosporangiaceae</taxon>
        <taxon>Planobispora</taxon>
    </lineage>
</organism>
<accession>A0A8J3RNL2</accession>
<evidence type="ECO:0000259" key="1">
    <source>
        <dbReference type="Pfam" id="PF00753"/>
    </source>
</evidence>
<dbReference type="SUPFAM" id="SSF56281">
    <property type="entry name" value="Metallo-hydrolase/oxidoreductase"/>
    <property type="match status" value="1"/>
</dbReference>
<evidence type="ECO:0000313" key="3">
    <source>
        <dbReference type="Proteomes" id="UP000616724"/>
    </source>
</evidence>
<dbReference type="InterPro" id="IPR001279">
    <property type="entry name" value="Metallo-B-lactamas"/>
</dbReference>
<evidence type="ECO:0000313" key="2">
    <source>
        <dbReference type="EMBL" id="GIH78254.1"/>
    </source>
</evidence>
<dbReference type="Proteomes" id="UP000616724">
    <property type="component" value="Unassembled WGS sequence"/>
</dbReference>
<dbReference type="InterPro" id="IPR036866">
    <property type="entry name" value="RibonucZ/Hydroxyglut_hydro"/>
</dbReference>
<gene>
    <name evidence="2" type="ORF">Plo01_46830</name>
</gene>
<reference evidence="2 3" key="1">
    <citation type="submission" date="2021-01" db="EMBL/GenBank/DDBJ databases">
        <title>Whole genome shotgun sequence of Planobispora longispora NBRC 13918.</title>
        <authorList>
            <person name="Komaki H."/>
            <person name="Tamura T."/>
        </authorList>
    </citation>
    <scope>NUCLEOTIDE SEQUENCE [LARGE SCALE GENOMIC DNA]</scope>
    <source>
        <strain evidence="2 3">NBRC 13918</strain>
    </source>
</reference>